<dbReference type="Proteomes" id="UP000821853">
    <property type="component" value="Unassembled WGS sequence"/>
</dbReference>
<dbReference type="GO" id="GO:0004497">
    <property type="term" value="F:monooxygenase activity"/>
    <property type="evidence" value="ECO:0007669"/>
    <property type="project" value="UniProtKB-KW"/>
</dbReference>
<dbReference type="GO" id="GO:0005789">
    <property type="term" value="C:endoplasmic reticulum membrane"/>
    <property type="evidence" value="ECO:0007669"/>
    <property type="project" value="UniProtKB-SubCell"/>
</dbReference>
<comment type="subcellular location">
    <subcellularLocation>
        <location evidence="2">Endoplasmic reticulum membrane</location>
    </subcellularLocation>
</comment>
<dbReference type="GO" id="GO:0020037">
    <property type="term" value="F:heme binding"/>
    <property type="evidence" value="ECO:0007669"/>
    <property type="project" value="InterPro"/>
</dbReference>
<evidence type="ECO:0000313" key="10">
    <source>
        <dbReference type="Proteomes" id="UP000821853"/>
    </source>
</evidence>
<protein>
    <recommendedName>
        <fullName evidence="11">Cytochrome P450</fullName>
    </recommendedName>
</protein>
<dbReference type="EMBL" id="JABSTR010000988">
    <property type="protein sequence ID" value="KAH9383175.1"/>
    <property type="molecule type" value="Genomic_DNA"/>
</dbReference>
<evidence type="ECO:0000256" key="4">
    <source>
        <dbReference type="ARBA" id="ARBA00022617"/>
    </source>
</evidence>
<comment type="caution">
    <text evidence="9">The sequence shown here is derived from an EMBL/GenBank/DDBJ whole genome shotgun (WGS) entry which is preliminary data.</text>
</comment>
<dbReference type="GO" id="GO:0016705">
    <property type="term" value="F:oxidoreductase activity, acting on paired donors, with incorporation or reduction of molecular oxygen"/>
    <property type="evidence" value="ECO:0007669"/>
    <property type="project" value="InterPro"/>
</dbReference>
<keyword evidence="7" id="KW-0560">Oxidoreductase</keyword>
<evidence type="ECO:0000256" key="3">
    <source>
        <dbReference type="ARBA" id="ARBA00010617"/>
    </source>
</evidence>
<accession>A0A9J6GXH5</accession>
<proteinExistence type="inferred from homology"/>
<comment type="similarity">
    <text evidence="3">Belongs to the cytochrome P450 family.</text>
</comment>
<dbReference type="AlphaFoldDB" id="A0A9J6GXH5"/>
<keyword evidence="10" id="KW-1185">Reference proteome</keyword>
<keyword evidence="5" id="KW-0256">Endoplasmic reticulum</keyword>
<dbReference type="PANTHER" id="PTHR24291:SF189">
    <property type="entry name" value="CYTOCHROME P450 4C3-RELATED"/>
    <property type="match status" value="1"/>
</dbReference>
<name>A0A9J6GXH5_HAELO</name>
<dbReference type="SUPFAM" id="SSF48264">
    <property type="entry name" value="Cytochrome P450"/>
    <property type="match status" value="1"/>
</dbReference>
<organism evidence="9 10">
    <name type="scientific">Haemaphysalis longicornis</name>
    <name type="common">Bush tick</name>
    <dbReference type="NCBI Taxonomy" id="44386"/>
    <lineage>
        <taxon>Eukaryota</taxon>
        <taxon>Metazoa</taxon>
        <taxon>Ecdysozoa</taxon>
        <taxon>Arthropoda</taxon>
        <taxon>Chelicerata</taxon>
        <taxon>Arachnida</taxon>
        <taxon>Acari</taxon>
        <taxon>Parasitiformes</taxon>
        <taxon>Ixodida</taxon>
        <taxon>Ixodoidea</taxon>
        <taxon>Ixodidae</taxon>
        <taxon>Haemaphysalinae</taxon>
        <taxon>Haemaphysalis</taxon>
    </lineage>
</organism>
<evidence type="ECO:0000256" key="2">
    <source>
        <dbReference type="ARBA" id="ARBA00004586"/>
    </source>
</evidence>
<evidence type="ECO:0000256" key="5">
    <source>
        <dbReference type="ARBA" id="ARBA00022824"/>
    </source>
</evidence>
<keyword evidence="7" id="KW-0503">Monooxygenase</keyword>
<evidence type="ECO:0008006" key="11">
    <source>
        <dbReference type="Google" id="ProtNLM"/>
    </source>
</evidence>
<keyword evidence="6" id="KW-0408">Iron</keyword>
<keyword evidence="4" id="KW-0479">Metal-binding</keyword>
<evidence type="ECO:0000313" key="9">
    <source>
        <dbReference type="EMBL" id="KAH9383175.1"/>
    </source>
</evidence>
<dbReference type="Gene3D" id="1.10.630.10">
    <property type="entry name" value="Cytochrome P450"/>
    <property type="match status" value="1"/>
</dbReference>
<evidence type="ECO:0000256" key="6">
    <source>
        <dbReference type="ARBA" id="ARBA00023004"/>
    </source>
</evidence>
<dbReference type="GO" id="GO:0005506">
    <property type="term" value="F:iron ion binding"/>
    <property type="evidence" value="ECO:0007669"/>
    <property type="project" value="InterPro"/>
</dbReference>
<sequence>MYEGKTYKIYLGMTPFVMLHTPEAVQAIEKRALAVKQQLADQDNISKTGGDGKPFPHSVDIFLKKHFNDPSYTIQDVLEDTLASTFGAADTSTASISLTLYLLGLHPDKQAKLQKELDDAFGTGVSRDYTSEDLEKLPYLDACFKAGPFFH</sequence>
<evidence type="ECO:0000256" key="1">
    <source>
        <dbReference type="ARBA" id="ARBA00001971"/>
    </source>
</evidence>
<dbReference type="VEuPathDB" id="VectorBase:HLOH_059318"/>
<dbReference type="Pfam" id="PF00067">
    <property type="entry name" value="p450"/>
    <property type="match status" value="1"/>
</dbReference>
<dbReference type="InterPro" id="IPR036396">
    <property type="entry name" value="Cyt_P450_sf"/>
</dbReference>
<dbReference type="InterPro" id="IPR050196">
    <property type="entry name" value="Cytochrome_P450_Monoox"/>
</dbReference>
<evidence type="ECO:0000256" key="8">
    <source>
        <dbReference type="ARBA" id="ARBA00023136"/>
    </source>
</evidence>
<dbReference type="InterPro" id="IPR001128">
    <property type="entry name" value="Cyt_P450"/>
</dbReference>
<keyword evidence="4" id="KW-0349">Heme</keyword>
<keyword evidence="8" id="KW-0472">Membrane</keyword>
<comment type="cofactor">
    <cofactor evidence="1">
        <name>heme</name>
        <dbReference type="ChEBI" id="CHEBI:30413"/>
    </cofactor>
</comment>
<gene>
    <name evidence="9" type="ORF">HPB48_024001</name>
</gene>
<reference evidence="9 10" key="1">
    <citation type="journal article" date="2020" name="Cell">
        <title>Large-Scale Comparative Analyses of Tick Genomes Elucidate Their Genetic Diversity and Vector Capacities.</title>
        <authorList>
            <consortium name="Tick Genome and Microbiome Consortium (TIGMIC)"/>
            <person name="Jia N."/>
            <person name="Wang J."/>
            <person name="Shi W."/>
            <person name="Du L."/>
            <person name="Sun Y."/>
            <person name="Zhan W."/>
            <person name="Jiang J.F."/>
            <person name="Wang Q."/>
            <person name="Zhang B."/>
            <person name="Ji P."/>
            <person name="Bell-Sakyi L."/>
            <person name="Cui X.M."/>
            <person name="Yuan T.T."/>
            <person name="Jiang B.G."/>
            <person name="Yang W.F."/>
            <person name="Lam T.T."/>
            <person name="Chang Q.C."/>
            <person name="Ding S.J."/>
            <person name="Wang X.J."/>
            <person name="Zhu J.G."/>
            <person name="Ruan X.D."/>
            <person name="Zhao L."/>
            <person name="Wei J.T."/>
            <person name="Ye R.Z."/>
            <person name="Que T.C."/>
            <person name="Du C.H."/>
            <person name="Zhou Y.H."/>
            <person name="Cheng J.X."/>
            <person name="Dai P.F."/>
            <person name="Guo W.B."/>
            <person name="Han X.H."/>
            <person name="Huang E.J."/>
            <person name="Li L.F."/>
            <person name="Wei W."/>
            <person name="Gao Y.C."/>
            <person name="Liu J.Z."/>
            <person name="Shao H.Z."/>
            <person name="Wang X."/>
            <person name="Wang C.C."/>
            <person name="Yang T.C."/>
            <person name="Huo Q.B."/>
            <person name="Li W."/>
            <person name="Chen H.Y."/>
            <person name="Chen S.E."/>
            <person name="Zhou L.G."/>
            <person name="Ni X.B."/>
            <person name="Tian J.H."/>
            <person name="Sheng Y."/>
            <person name="Liu T."/>
            <person name="Pan Y.S."/>
            <person name="Xia L.Y."/>
            <person name="Li J."/>
            <person name="Zhao F."/>
            <person name="Cao W.C."/>
        </authorList>
    </citation>
    <scope>NUCLEOTIDE SEQUENCE [LARGE SCALE GENOMIC DNA]</scope>
    <source>
        <strain evidence="9">HaeL-2018</strain>
    </source>
</reference>
<dbReference type="PANTHER" id="PTHR24291">
    <property type="entry name" value="CYTOCHROME P450 FAMILY 4"/>
    <property type="match status" value="1"/>
</dbReference>
<dbReference type="OrthoDB" id="1470350at2759"/>
<evidence type="ECO:0000256" key="7">
    <source>
        <dbReference type="ARBA" id="ARBA00023033"/>
    </source>
</evidence>